<dbReference type="InterPro" id="IPR020568">
    <property type="entry name" value="Ribosomal_Su5_D2-typ_SF"/>
</dbReference>
<accession>A0A915N3Q4</accession>
<dbReference type="Pfam" id="PF03725">
    <property type="entry name" value="RNase_PH_C"/>
    <property type="match status" value="1"/>
</dbReference>
<dbReference type="CDD" id="cd11364">
    <property type="entry name" value="RNase_PH_PNPase_2"/>
    <property type="match status" value="1"/>
</dbReference>
<dbReference type="InterPro" id="IPR027408">
    <property type="entry name" value="PNPase/RNase_PH_dom_sf"/>
</dbReference>
<evidence type="ECO:0000256" key="6">
    <source>
        <dbReference type="SAM" id="Coils"/>
    </source>
</evidence>
<feature type="coiled-coil region" evidence="6">
    <location>
        <begin position="47"/>
        <end position="74"/>
    </location>
</feature>
<evidence type="ECO:0000256" key="4">
    <source>
        <dbReference type="ARBA" id="ARBA00022695"/>
    </source>
</evidence>
<dbReference type="GO" id="GO:0005739">
    <property type="term" value="C:mitochondrion"/>
    <property type="evidence" value="ECO:0007669"/>
    <property type="project" value="TreeGrafter"/>
</dbReference>
<dbReference type="GO" id="GO:0000958">
    <property type="term" value="P:mitochondrial mRNA catabolic process"/>
    <property type="evidence" value="ECO:0007669"/>
    <property type="project" value="TreeGrafter"/>
</dbReference>
<evidence type="ECO:0000256" key="3">
    <source>
        <dbReference type="ARBA" id="ARBA00022679"/>
    </source>
</evidence>
<dbReference type="InterPro" id="IPR015847">
    <property type="entry name" value="ExoRNase_PH_dom2"/>
</dbReference>
<evidence type="ECO:0000256" key="2">
    <source>
        <dbReference type="ARBA" id="ARBA00012416"/>
    </source>
</evidence>
<dbReference type="PANTHER" id="PTHR11252:SF0">
    <property type="entry name" value="POLYRIBONUCLEOTIDE NUCLEOTIDYLTRANSFERASE 1, MITOCHONDRIAL"/>
    <property type="match status" value="1"/>
</dbReference>
<evidence type="ECO:0000313" key="9">
    <source>
        <dbReference type="WBParaSite" id="scaffold6681_cov180.g11134"/>
    </source>
</evidence>
<name>A0A915N3Q4_MELJA</name>
<dbReference type="GO" id="GO:0000175">
    <property type="term" value="F:3'-5'-RNA exonuclease activity"/>
    <property type="evidence" value="ECO:0007669"/>
    <property type="project" value="TreeGrafter"/>
</dbReference>
<dbReference type="GO" id="GO:0003723">
    <property type="term" value="F:RNA binding"/>
    <property type="evidence" value="ECO:0007669"/>
    <property type="project" value="UniProtKB-KW"/>
</dbReference>
<dbReference type="Pfam" id="PF03726">
    <property type="entry name" value="PNPase"/>
    <property type="match status" value="1"/>
</dbReference>
<dbReference type="Proteomes" id="UP000887561">
    <property type="component" value="Unplaced"/>
</dbReference>
<dbReference type="AlphaFoldDB" id="A0A915N3Q4"/>
<dbReference type="InterPro" id="IPR003029">
    <property type="entry name" value="S1_domain"/>
</dbReference>
<evidence type="ECO:0000259" key="7">
    <source>
        <dbReference type="PROSITE" id="PS50126"/>
    </source>
</evidence>
<dbReference type="SUPFAM" id="SSF54211">
    <property type="entry name" value="Ribosomal protein S5 domain 2-like"/>
    <property type="match status" value="2"/>
</dbReference>
<dbReference type="InterPro" id="IPR036612">
    <property type="entry name" value="KH_dom_type_1_sf"/>
</dbReference>
<evidence type="ECO:0000256" key="1">
    <source>
        <dbReference type="ARBA" id="ARBA00007404"/>
    </source>
</evidence>
<dbReference type="EC" id="2.7.7.8" evidence="2"/>
<protein>
    <recommendedName>
        <fullName evidence="2">polyribonucleotide nucleotidyltransferase</fullName>
        <ecNumber evidence="2">2.7.7.8</ecNumber>
    </recommendedName>
</protein>
<comment type="similarity">
    <text evidence="1">Belongs to the polyribonucleotide nucleotidyltransferase family.</text>
</comment>
<keyword evidence="3" id="KW-0808">Transferase</keyword>
<dbReference type="InterPro" id="IPR015848">
    <property type="entry name" value="PNPase_PH_RNA-bd_bac/org-type"/>
</dbReference>
<dbReference type="Gene3D" id="3.30.1370.10">
    <property type="entry name" value="K Homology domain, type 1"/>
    <property type="match status" value="1"/>
</dbReference>
<dbReference type="InterPro" id="IPR012162">
    <property type="entry name" value="PNPase"/>
</dbReference>
<evidence type="ECO:0000256" key="5">
    <source>
        <dbReference type="ARBA" id="ARBA00022884"/>
    </source>
</evidence>
<dbReference type="GO" id="GO:0005829">
    <property type="term" value="C:cytosol"/>
    <property type="evidence" value="ECO:0007669"/>
    <property type="project" value="TreeGrafter"/>
</dbReference>
<keyword evidence="4" id="KW-0548">Nucleotidyltransferase</keyword>
<dbReference type="GO" id="GO:0000965">
    <property type="term" value="P:mitochondrial RNA 3'-end processing"/>
    <property type="evidence" value="ECO:0007669"/>
    <property type="project" value="TreeGrafter"/>
</dbReference>
<proteinExistence type="inferred from homology"/>
<dbReference type="Pfam" id="PF01138">
    <property type="entry name" value="RNase_PH"/>
    <property type="match status" value="2"/>
</dbReference>
<dbReference type="WBParaSite" id="scaffold6681_cov180.g11134">
    <property type="protein sequence ID" value="scaffold6681_cov180.g11134"/>
    <property type="gene ID" value="scaffold6681_cov180.g11134"/>
</dbReference>
<dbReference type="NCBIfam" id="NF008805">
    <property type="entry name" value="PRK11824.1"/>
    <property type="match status" value="1"/>
</dbReference>
<dbReference type="GO" id="GO:0004654">
    <property type="term" value="F:polyribonucleotide nucleotidyltransferase activity"/>
    <property type="evidence" value="ECO:0007669"/>
    <property type="project" value="UniProtKB-EC"/>
</dbReference>
<sequence length="1058" mass="119401">MQNKVDMFNVFVSMAKSSANGALINSGNNFVNKEQLIIALIKQERAKSKLIDSYKLLQYEIKQMKEEYNKSKKQNLIGRYINMQRMIYNLIQVERQYWQMYDIPTQAISETPFDYVIRISELIDERNIKSSSSSFTKNGGTIKQLLGASISIAERTKEVSICNLLRAKSLEDLNEIYAQLSIELYKIINKYLGLRLAIHELSKAYKHTRYYPISENKNISEHSEYAHLSGGRRWEFRAGAMARLASGSVVLNTDEDNAILGTVVCKYTQKFLNEEEILEEIEENERLELNKNKEVDEEFEESEILEKNESEYGIGEITTDQINVKKIEKNKKIESDSNLTGLPLTVDFRPSSSALGRIPMNYFRRDMYNNDQDVAFSRVIDRSIRPTIPENFPHKTQIVCKPLALDTETGDAVIMGINVASAALAVSPVPQNCLVAAARVGIIDEKIIVNPSHEQLKHSSLDLVLTGTAIGKKSKGNNDYVIMVEMEGKEVEAEKFVQCIQQGFDEIRLTQGAIERLAKLVGHEKYKTSPNEFSADLLEKVSVCEGAIEAILKEHSHSKSSRGEAIENIFQGWRLLMDRQSQTYSEQILRTVFGDITKKVHRNILLETGIRIDGRKSDQFRPIKCKVNLYRKLHGSAIFQRGQSQVFSTVTFDSPQAAFHPDAIAQLLGAQRKKSFMLHYEFPQFATNEIEKPGASSDRREIGHGLLAEKALRNLVPEDFPYTIRLACQVLESNGSTSMASICAGSMALFDAGVPLLSNHVAGLALGLITEKSEEAQFNNEINKNESGSNSPKNRFSNKYLLLSDLAGFEDFAGDMDFKIAGTSKGFTAMQMDLKICGIPLKVFREALKRGQSGIEHVLSLMRAEIPEPRPEMKSSVPIIELMQLPIYKRPILFRSGAYNAKLIEAETGVKVSSEDDANIQLFAPNPESLDKAKLMIEKLMVEQQEEQYQFGAFYKAEIVRILEGGIHVSLKEGGRHIWIRNSDLSSAPSRQNAQALGFEVGHKLTVQYFGRDQHTGQHRLTRKTLQMFDPPVQNLFKEKQPLNEKSLNDKIQKETKG</sequence>
<dbReference type="SUPFAM" id="SSF55666">
    <property type="entry name" value="Ribonuclease PH domain 2-like"/>
    <property type="match status" value="2"/>
</dbReference>
<dbReference type="SUPFAM" id="SSF54791">
    <property type="entry name" value="Eukaryotic type KH-domain (KH-domain type I)"/>
    <property type="match status" value="1"/>
</dbReference>
<dbReference type="InterPro" id="IPR036345">
    <property type="entry name" value="ExoRNase_PH_dom2_sf"/>
</dbReference>
<keyword evidence="5" id="KW-0694">RNA-binding</keyword>
<keyword evidence="6" id="KW-0175">Coiled coil</keyword>
<dbReference type="Gene3D" id="3.30.230.70">
    <property type="entry name" value="GHMP Kinase, N-terminal domain"/>
    <property type="match status" value="2"/>
</dbReference>
<feature type="domain" description="S1 motif" evidence="7">
    <location>
        <begin position="952"/>
        <end position="1024"/>
    </location>
</feature>
<organism evidence="8 9">
    <name type="scientific">Meloidogyne javanica</name>
    <name type="common">Root-knot nematode worm</name>
    <dbReference type="NCBI Taxonomy" id="6303"/>
    <lineage>
        <taxon>Eukaryota</taxon>
        <taxon>Metazoa</taxon>
        <taxon>Ecdysozoa</taxon>
        <taxon>Nematoda</taxon>
        <taxon>Chromadorea</taxon>
        <taxon>Rhabditida</taxon>
        <taxon>Tylenchina</taxon>
        <taxon>Tylenchomorpha</taxon>
        <taxon>Tylenchoidea</taxon>
        <taxon>Meloidogynidae</taxon>
        <taxon>Meloidogyninae</taxon>
        <taxon>Meloidogyne</taxon>
        <taxon>Meloidogyne incognita group</taxon>
    </lineage>
</organism>
<keyword evidence="8" id="KW-1185">Reference proteome</keyword>
<dbReference type="InterPro" id="IPR001247">
    <property type="entry name" value="ExoRNase_PH_dom1"/>
</dbReference>
<dbReference type="PROSITE" id="PS50126">
    <property type="entry name" value="S1"/>
    <property type="match status" value="1"/>
</dbReference>
<dbReference type="PANTHER" id="PTHR11252">
    <property type="entry name" value="POLYRIBONUCLEOTIDE NUCLEOTIDYLTRANSFERASE"/>
    <property type="match status" value="1"/>
</dbReference>
<evidence type="ECO:0000313" key="8">
    <source>
        <dbReference type="Proteomes" id="UP000887561"/>
    </source>
</evidence>
<reference evidence="9" key="1">
    <citation type="submission" date="2022-11" db="UniProtKB">
        <authorList>
            <consortium name="WormBaseParasite"/>
        </authorList>
    </citation>
    <scope>IDENTIFICATION</scope>
</reference>